<comment type="caution">
    <text evidence="15">The sequence shown here is derived from an EMBL/GenBank/DDBJ whole genome shotgun (WGS) entry which is preliminary data.</text>
</comment>
<keyword evidence="10" id="KW-0969">Cilium</keyword>
<dbReference type="InterPro" id="IPR035706">
    <property type="entry name" value="AAA_9"/>
</dbReference>
<keyword evidence="11" id="KW-0505">Motor protein</keyword>
<comment type="similarity">
    <text evidence="2">Belongs to the dynein heavy chain family.</text>
</comment>
<dbReference type="GO" id="GO:0005524">
    <property type="term" value="F:ATP binding"/>
    <property type="evidence" value="ECO:0007669"/>
    <property type="project" value="UniProtKB-KW"/>
</dbReference>
<dbReference type="GO" id="GO:0007018">
    <property type="term" value="P:microtubule-based movement"/>
    <property type="evidence" value="ECO:0007669"/>
    <property type="project" value="InterPro"/>
</dbReference>
<dbReference type="GO" id="GO:0005874">
    <property type="term" value="C:microtubule"/>
    <property type="evidence" value="ECO:0007669"/>
    <property type="project" value="UniProtKB-KW"/>
</dbReference>
<dbReference type="PANTHER" id="PTHR22878">
    <property type="entry name" value="DYNEIN HEAVY CHAIN 6, AXONEMAL-LIKE-RELATED"/>
    <property type="match status" value="1"/>
</dbReference>
<evidence type="ECO:0000313" key="15">
    <source>
        <dbReference type="EMBL" id="KAF6028574.1"/>
    </source>
</evidence>
<evidence type="ECO:0000256" key="8">
    <source>
        <dbReference type="ARBA" id="ARBA00023017"/>
    </source>
</evidence>
<evidence type="ECO:0000256" key="10">
    <source>
        <dbReference type="ARBA" id="ARBA00023069"/>
    </source>
</evidence>
<feature type="domain" description="Dynein heavy chain ATP-binding dynein motor region" evidence="14">
    <location>
        <begin position="1"/>
        <end position="193"/>
    </location>
</feature>
<evidence type="ECO:0000256" key="9">
    <source>
        <dbReference type="ARBA" id="ARBA00023054"/>
    </source>
</evidence>
<keyword evidence="6" id="KW-0547">Nucleotide-binding</keyword>
<evidence type="ECO:0000256" key="6">
    <source>
        <dbReference type="ARBA" id="ARBA00022741"/>
    </source>
</evidence>
<reference evidence="15" key="1">
    <citation type="submission" date="2020-06" db="EMBL/GenBank/DDBJ databases">
        <title>Draft genome of Bugula neritina, a colonial animal packing powerful symbionts and potential medicines.</title>
        <authorList>
            <person name="Rayko M."/>
        </authorList>
    </citation>
    <scope>NUCLEOTIDE SEQUENCE [LARGE SCALE GENOMIC DNA]</scope>
    <source>
        <strain evidence="15">Kwan_BN1</strain>
    </source>
</reference>
<dbReference type="FunFam" id="1.10.8.1220:FF:000001">
    <property type="entry name" value="Dynein axonemal heavy chain 5"/>
    <property type="match status" value="1"/>
</dbReference>
<keyword evidence="8" id="KW-0243">Dynein</keyword>
<dbReference type="Gene3D" id="6.10.140.1060">
    <property type="match status" value="1"/>
</dbReference>
<keyword evidence="16" id="KW-1185">Reference proteome</keyword>
<accession>A0A7J7JSD9</accession>
<keyword evidence="5" id="KW-0677">Repeat</keyword>
<evidence type="ECO:0000256" key="5">
    <source>
        <dbReference type="ARBA" id="ARBA00022737"/>
    </source>
</evidence>
<evidence type="ECO:0000256" key="1">
    <source>
        <dbReference type="ARBA" id="ARBA00004430"/>
    </source>
</evidence>
<dbReference type="Gene3D" id="1.10.8.1220">
    <property type="match status" value="1"/>
</dbReference>
<dbReference type="GO" id="GO:0030286">
    <property type="term" value="C:dynein complex"/>
    <property type="evidence" value="ECO:0007669"/>
    <property type="project" value="UniProtKB-KW"/>
</dbReference>
<dbReference type="GO" id="GO:0045505">
    <property type="term" value="F:dynein intermediate chain binding"/>
    <property type="evidence" value="ECO:0007669"/>
    <property type="project" value="InterPro"/>
</dbReference>
<evidence type="ECO:0000256" key="3">
    <source>
        <dbReference type="ARBA" id="ARBA00022490"/>
    </source>
</evidence>
<dbReference type="InterPro" id="IPR027417">
    <property type="entry name" value="P-loop_NTPase"/>
</dbReference>
<evidence type="ECO:0000256" key="13">
    <source>
        <dbReference type="ARBA" id="ARBA00023273"/>
    </source>
</evidence>
<dbReference type="Pfam" id="PF12781">
    <property type="entry name" value="AAA_9"/>
    <property type="match status" value="1"/>
</dbReference>
<name>A0A7J7JSD9_BUGNE</name>
<evidence type="ECO:0000256" key="2">
    <source>
        <dbReference type="ARBA" id="ARBA00008887"/>
    </source>
</evidence>
<dbReference type="FunFam" id="3.40.50.300:FF:000049">
    <property type="entry name" value="Dynein, axonemal, heavy chain 5"/>
    <property type="match status" value="1"/>
</dbReference>
<dbReference type="Gene3D" id="3.40.50.300">
    <property type="entry name" value="P-loop containing nucleotide triphosphate hydrolases"/>
    <property type="match status" value="1"/>
</dbReference>
<dbReference type="OrthoDB" id="6264521at2759"/>
<evidence type="ECO:0000256" key="11">
    <source>
        <dbReference type="ARBA" id="ARBA00023175"/>
    </source>
</evidence>
<keyword evidence="9" id="KW-0175">Coiled coil</keyword>
<comment type="subcellular location">
    <subcellularLocation>
        <location evidence="1">Cytoplasm</location>
        <location evidence="1">Cytoskeleton</location>
        <location evidence="1">Cilium axoneme</location>
    </subcellularLocation>
</comment>
<dbReference type="InterPro" id="IPR026983">
    <property type="entry name" value="DHC"/>
</dbReference>
<dbReference type="GO" id="GO:0051959">
    <property type="term" value="F:dynein light intermediate chain binding"/>
    <property type="evidence" value="ECO:0007669"/>
    <property type="project" value="InterPro"/>
</dbReference>
<evidence type="ECO:0000256" key="4">
    <source>
        <dbReference type="ARBA" id="ARBA00022701"/>
    </source>
</evidence>
<dbReference type="Proteomes" id="UP000593567">
    <property type="component" value="Unassembled WGS sequence"/>
</dbReference>
<keyword evidence="13" id="KW-0966">Cell projection</keyword>
<keyword evidence="7" id="KW-0067">ATP-binding</keyword>
<keyword evidence="3" id="KW-0963">Cytoplasm</keyword>
<dbReference type="EMBL" id="VXIV02001936">
    <property type="protein sequence ID" value="KAF6028574.1"/>
    <property type="molecule type" value="Genomic_DNA"/>
</dbReference>
<dbReference type="PANTHER" id="PTHR22878:SF66">
    <property type="entry name" value="DYNEIN AXONEMAL HEAVY CHAIN 7"/>
    <property type="match status" value="1"/>
</dbReference>
<evidence type="ECO:0000256" key="12">
    <source>
        <dbReference type="ARBA" id="ARBA00023212"/>
    </source>
</evidence>
<dbReference type="GO" id="GO:0005930">
    <property type="term" value="C:axoneme"/>
    <property type="evidence" value="ECO:0007669"/>
    <property type="project" value="UniProtKB-SubCell"/>
</dbReference>
<dbReference type="GO" id="GO:0031514">
    <property type="term" value="C:motile cilium"/>
    <property type="evidence" value="ECO:0007669"/>
    <property type="project" value="UniProtKB-ARBA"/>
</dbReference>
<dbReference type="AlphaFoldDB" id="A0A7J7JSD9"/>
<evidence type="ECO:0000259" key="14">
    <source>
        <dbReference type="Pfam" id="PF12781"/>
    </source>
</evidence>
<keyword evidence="4" id="KW-0493">Microtubule</keyword>
<evidence type="ECO:0000256" key="7">
    <source>
        <dbReference type="ARBA" id="ARBA00022840"/>
    </source>
</evidence>
<organism evidence="15 16">
    <name type="scientific">Bugula neritina</name>
    <name type="common">Brown bryozoan</name>
    <name type="synonym">Sertularia neritina</name>
    <dbReference type="NCBI Taxonomy" id="10212"/>
    <lineage>
        <taxon>Eukaryota</taxon>
        <taxon>Metazoa</taxon>
        <taxon>Spiralia</taxon>
        <taxon>Lophotrochozoa</taxon>
        <taxon>Bryozoa</taxon>
        <taxon>Gymnolaemata</taxon>
        <taxon>Cheilostomatida</taxon>
        <taxon>Flustrina</taxon>
        <taxon>Buguloidea</taxon>
        <taxon>Bugulidae</taxon>
        <taxon>Bugula</taxon>
    </lineage>
</organism>
<protein>
    <submittedName>
        <fullName evidence="15">DNAH7</fullName>
    </submittedName>
</protein>
<proteinExistence type="inferred from homology"/>
<evidence type="ECO:0000313" key="16">
    <source>
        <dbReference type="Proteomes" id="UP000593567"/>
    </source>
</evidence>
<keyword evidence="12" id="KW-0206">Cytoskeleton</keyword>
<gene>
    <name evidence="15" type="ORF">EB796_013113</name>
</gene>
<sequence length="383" mass="44123">MIDPQGQANKWVKNMEKANNLHVVKSSDNDFVRTLENCIQFGNPVLMEDIGEEIDPLLEPLLLKQTFKQGGALCIRLGDNTLEYSMDFKFYMTTKLRNPHYLPETSVKVTLLNFMITPEGLEDQLLGIAVAKERPELQEEKNALIVQGANNKKQLKEIEDKILMVLSTSEGNILEDETAIKVLSSSKILSNEISEKQAIAEVTEQKIDKARLGYRPIAIHSTILFFSIADLANIEPMYQYSLTWFINLFIMSIENAEKSEDVAVRLKHLENHFTYSLYCNVCRSLFEKDKLLFSFTLCINLLKHKKEIDDEEWRFLLTGGIGLDNPHSNPTTWLPIKSWDELCRLDDLPSFKDIRKKFLSYKDQWKNIYDSKDPSSEKLPGEF</sequence>